<dbReference type="PANTHER" id="PTHR14097:SF8">
    <property type="entry name" value="NAD(P)-BINDING DOMAIN-CONTAINING PROTEIN"/>
    <property type="match status" value="1"/>
</dbReference>
<dbReference type="RefSeq" id="WP_150961523.1">
    <property type="nucleotide sequence ID" value="NZ_VZZJ01000002.1"/>
</dbReference>
<dbReference type="Gene3D" id="3.40.50.720">
    <property type="entry name" value="NAD(P)-binding Rossmann-like Domain"/>
    <property type="match status" value="1"/>
</dbReference>
<dbReference type="PANTHER" id="PTHR14097">
    <property type="entry name" value="OXIDOREDUCTASE HTATIP2"/>
    <property type="match status" value="1"/>
</dbReference>
<gene>
    <name evidence="1" type="ORF">F6X51_02040</name>
</gene>
<evidence type="ECO:0000313" key="1">
    <source>
        <dbReference type="EMBL" id="KAB1075491.1"/>
    </source>
</evidence>
<name>A0A6N6MWQ4_9HYPH</name>
<keyword evidence="2" id="KW-1185">Reference proteome</keyword>
<comment type="caution">
    <text evidence="1">The sequence shown here is derived from an EMBL/GenBank/DDBJ whole genome shotgun (WGS) entry which is preliminary data.</text>
</comment>
<accession>A0A6N6MWQ4</accession>
<reference evidence="1 2" key="1">
    <citation type="submission" date="2019-09" db="EMBL/GenBank/DDBJ databases">
        <title>YIM 132548 draft genome.</title>
        <authorList>
            <person name="Jiang L."/>
        </authorList>
    </citation>
    <scope>NUCLEOTIDE SEQUENCE [LARGE SCALE GENOMIC DNA]</scope>
    <source>
        <strain evidence="1 2">YIM 132548</strain>
    </source>
</reference>
<sequence length="224" mass="24494">MKLILFGATGMIGQGALREALRDPEIEAVLAIGRSLTGQRHPKLREIRHPDLFDLAPLADVLSGHDACLFCLGISSMGLSEAQYARITHDLTLAVARTLAPLNPRMSFVYVSAAGSDASERGRVMWARVRGRTENALFRLPFRRVYAVRPAAIRPRDGIRSRTGGVDALYRVLGPVLPLLQRALPAYVTDTRALGRAMLRLAKRGGLIRVIEARDLPALGREGP</sequence>
<evidence type="ECO:0000313" key="2">
    <source>
        <dbReference type="Proteomes" id="UP000441523"/>
    </source>
</evidence>
<dbReference type="AlphaFoldDB" id="A0A6N6MWQ4"/>
<dbReference type="Proteomes" id="UP000441523">
    <property type="component" value="Unassembled WGS sequence"/>
</dbReference>
<dbReference type="SUPFAM" id="SSF51735">
    <property type="entry name" value="NAD(P)-binding Rossmann-fold domains"/>
    <property type="match status" value="1"/>
</dbReference>
<dbReference type="InterPro" id="IPR036291">
    <property type="entry name" value="NAD(P)-bd_dom_sf"/>
</dbReference>
<organism evidence="1 2">
    <name type="scientific">Methylobacterium planeticum</name>
    <dbReference type="NCBI Taxonomy" id="2615211"/>
    <lineage>
        <taxon>Bacteria</taxon>
        <taxon>Pseudomonadati</taxon>
        <taxon>Pseudomonadota</taxon>
        <taxon>Alphaproteobacteria</taxon>
        <taxon>Hyphomicrobiales</taxon>
        <taxon>Methylobacteriaceae</taxon>
        <taxon>Methylobacterium</taxon>
    </lineage>
</organism>
<protein>
    <submittedName>
        <fullName evidence="1">Epimerase</fullName>
    </submittedName>
</protein>
<proteinExistence type="predicted"/>
<dbReference type="EMBL" id="VZZJ01000002">
    <property type="protein sequence ID" value="KAB1075491.1"/>
    <property type="molecule type" value="Genomic_DNA"/>
</dbReference>